<evidence type="ECO:0000313" key="2">
    <source>
        <dbReference type="EMBL" id="TDQ49759.1"/>
    </source>
</evidence>
<dbReference type="EMBL" id="SNYM01000003">
    <property type="protein sequence ID" value="TDQ49759.1"/>
    <property type="molecule type" value="Genomic_DNA"/>
</dbReference>
<dbReference type="Proteomes" id="UP000295375">
    <property type="component" value="Unassembled WGS sequence"/>
</dbReference>
<feature type="region of interest" description="Disordered" evidence="1">
    <location>
        <begin position="218"/>
        <end position="252"/>
    </location>
</feature>
<sequence>MNDAVATPGKLAQLKAFIRTWRGHLQYLQQLFREDRNTAWPFWRATYLQRDELEIAINSLHERSLSDSFEWLEIPRVLSHFVLRPDDQGQADWYAEAHRQYHALLKKLELEGARFKPAMLDPLINELRYISTADAFHQKYRLTELQTRMKAMYEALLQRIDEFNAMHKSEIQAKQAEAELEKIRAQETLVNAENEKLAQQNRLVQEQRLKVVEEKKRLEAKRAADEAEQQRIDKQREYDAEAAQRRRQEELQASFRDLSWQSGGAPTPASAPTPAPEPVLATVDQKVDALMQQLRTQDSLSDAEIEAAGKLYEMLKAKFG</sequence>
<evidence type="ECO:0000313" key="3">
    <source>
        <dbReference type="Proteomes" id="UP000295375"/>
    </source>
</evidence>
<name>A0A4R6UV02_9GAMM</name>
<feature type="compositionally biased region" description="Basic and acidic residues" evidence="1">
    <location>
        <begin position="218"/>
        <end position="250"/>
    </location>
</feature>
<comment type="caution">
    <text evidence="2">The sequence shown here is derived from an EMBL/GenBank/DDBJ whole genome shotgun (WGS) entry which is preliminary data.</text>
</comment>
<gene>
    <name evidence="2" type="ORF">EV696_103128</name>
</gene>
<dbReference type="RefSeq" id="WP_133588349.1">
    <property type="nucleotide sequence ID" value="NZ_CP037953.1"/>
</dbReference>
<proteinExistence type="predicted"/>
<accession>A0A4R6UV02</accession>
<dbReference type="OrthoDB" id="9829781at2"/>
<organism evidence="2 3">
    <name type="scientific">Permianibacter aggregans</name>
    <dbReference type="NCBI Taxonomy" id="1510150"/>
    <lineage>
        <taxon>Bacteria</taxon>
        <taxon>Pseudomonadati</taxon>
        <taxon>Pseudomonadota</taxon>
        <taxon>Gammaproteobacteria</taxon>
        <taxon>Pseudomonadales</taxon>
        <taxon>Pseudomonadaceae</taxon>
        <taxon>Permianibacter</taxon>
    </lineage>
</organism>
<evidence type="ECO:0000256" key="1">
    <source>
        <dbReference type="SAM" id="MobiDB-lite"/>
    </source>
</evidence>
<protein>
    <submittedName>
        <fullName evidence="2">Uncharacterized protein</fullName>
    </submittedName>
</protein>
<dbReference type="AlphaFoldDB" id="A0A4R6UV02"/>
<keyword evidence="3" id="KW-1185">Reference proteome</keyword>
<reference evidence="2 3" key="1">
    <citation type="submission" date="2019-03" db="EMBL/GenBank/DDBJ databases">
        <title>Genomic Encyclopedia of Type Strains, Phase IV (KMG-IV): sequencing the most valuable type-strain genomes for metagenomic binning, comparative biology and taxonomic classification.</title>
        <authorList>
            <person name="Goeker M."/>
        </authorList>
    </citation>
    <scope>NUCLEOTIDE SEQUENCE [LARGE SCALE GENOMIC DNA]</scope>
    <source>
        <strain evidence="2 3">DSM 103792</strain>
    </source>
</reference>